<dbReference type="AlphaFoldDB" id="A0A3B1DJF1"/>
<feature type="region of interest" description="Disordered" evidence="1">
    <location>
        <begin position="177"/>
        <end position="197"/>
    </location>
</feature>
<sequence length="341" mass="38577">MKYLLRLLIFITFLFVSNILLGQNEYAISLENEKIIDFDNREFFIKEVIDKSKKEVFTYSKLGNNRRISMLVYDTDLQSEVKFLFLKSLPEKKNQIGLTLIIDALSSTEDYGEKGEDLKITFQAKLVFEDEVLFINRYEKVFSDAKSYKEYTVFIVQTIQGFIYDFAMVSEPAKSAQVKEPRKEERGNSEDSEEETENLLEEETENLLEENTSRDVVAIGYQIGGFNLIGIDYEFRATDVIGIHAGIGFKGYTAGVKIHFKPTKDGGFINVNYKDGGFGEIDGWAVEYGSRKGFGGNAGGFGFHYQVGLILITNLSPEYRNVFGGATPPFPSISLGIGFSW</sequence>
<reference evidence="2" key="1">
    <citation type="submission" date="2018-06" db="EMBL/GenBank/DDBJ databases">
        <authorList>
            <person name="Zhirakovskaya E."/>
        </authorList>
    </citation>
    <scope>NUCLEOTIDE SEQUENCE</scope>
</reference>
<feature type="compositionally biased region" description="Basic and acidic residues" evidence="1">
    <location>
        <begin position="177"/>
        <end position="189"/>
    </location>
</feature>
<proteinExistence type="predicted"/>
<protein>
    <submittedName>
        <fullName evidence="2">Uncharacterized protein</fullName>
    </submittedName>
</protein>
<evidence type="ECO:0000256" key="1">
    <source>
        <dbReference type="SAM" id="MobiDB-lite"/>
    </source>
</evidence>
<organism evidence="2">
    <name type="scientific">hydrothermal vent metagenome</name>
    <dbReference type="NCBI Taxonomy" id="652676"/>
    <lineage>
        <taxon>unclassified sequences</taxon>
        <taxon>metagenomes</taxon>
        <taxon>ecological metagenomes</taxon>
    </lineage>
</organism>
<gene>
    <name evidence="2" type="ORF">MNBD_UNCLBAC01-382</name>
</gene>
<accession>A0A3B1DJF1</accession>
<name>A0A3B1DJF1_9ZZZZ</name>
<dbReference type="EMBL" id="UOGJ01000084">
    <property type="protein sequence ID" value="VAX36194.1"/>
    <property type="molecule type" value="Genomic_DNA"/>
</dbReference>
<evidence type="ECO:0000313" key="2">
    <source>
        <dbReference type="EMBL" id="VAX36194.1"/>
    </source>
</evidence>